<evidence type="ECO:0000256" key="3">
    <source>
        <dbReference type="ARBA" id="ARBA00022475"/>
    </source>
</evidence>
<evidence type="ECO:0000256" key="2">
    <source>
        <dbReference type="ARBA" id="ARBA00005236"/>
    </source>
</evidence>
<evidence type="ECO:0000256" key="5">
    <source>
        <dbReference type="ARBA" id="ARBA00022989"/>
    </source>
</evidence>
<evidence type="ECO:0000259" key="8">
    <source>
        <dbReference type="Pfam" id="PF02687"/>
    </source>
</evidence>
<evidence type="ECO:0000256" key="4">
    <source>
        <dbReference type="ARBA" id="ARBA00022692"/>
    </source>
</evidence>
<dbReference type="InterPro" id="IPR003838">
    <property type="entry name" value="ABC3_permease_C"/>
</dbReference>
<dbReference type="PANTHER" id="PTHR30489:SF0">
    <property type="entry name" value="LIPOPROTEIN-RELEASING SYSTEM TRANSMEMBRANE PROTEIN LOLE"/>
    <property type="match status" value="1"/>
</dbReference>
<keyword evidence="3" id="KW-1003">Cell membrane</keyword>
<proteinExistence type="inferred from homology"/>
<feature type="transmembrane region" description="Helical" evidence="7">
    <location>
        <begin position="276"/>
        <end position="302"/>
    </location>
</feature>
<dbReference type="GO" id="GO:0044874">
    <property type="term" value="P:lipoprotein localization to outer membrane"/>
    <property type="evidence" value="ECO:0007669"/>
    <property type="project" value="TreeGrafter"/>
</dbReference>
<evidence type="ECO:0000256" key="7">
    <source>
        <dbReference type="SAM" id="Phobius"/>
    </source>
</evidence>
<keyword evidence="10" id="KW-1185">Reference proteome</keyword>
<reference evidence="9 10" key="1">
    <citation type="submission" date="2020-07" db="EMBL/GenBank/DDBJ databases">
        <title>Genomic Encyclopedia of Type Strains, Phase IV (KMG-IV): sequencing the most valuable type-strain genomes for metagenomic binning, comparative biology and taxonomic classification.</title>
        <authorList>
            <person name="Goeker M."/>
        </authorList>
    </citation>
    <scope>NUCLEOTIDE SEQUENCE [LARGE SCALE GENOMIC DNA]</scope>
    <source>
        <strain evidence="9 10">DSM 17721</strain>
    </source>
</reference>
<sequence length="412" mass="45983">MLKWVKVAYRNILRNKRRSLMTILAISIGFAAISLFRGYMDYTYWGLRQSAIRGEGLAHLTIFKKGWREKGNINPDKYMFSKKEIRICMDVLNSNGHVLLSTPQLDISGIVTNGRISTIFIAQGVIPEDVKVIEGSWRAFRPIKGNRLNKKKLYGVEMAKGLAKILDMEPGDYSVIMSPTLQGHMNALDIEVAGLYDTGTEATNDKYMRIPLTIARSLYDTGKADRIIVLLDDYKRTDPLKTIIQKKLNKAGLATEIKSWDELSNFYSEVKDLFDLIFLFLFIIVLTIVIMSVVNTMGMAVIERTREIGTLRALGMKRRAVGNLFAIEGGLIGLFGCVSGIALNLLVWIVIRYIQPTYVPPGNSAPVPLMVNLVPQAMGLYAFVLIMLSLFAAVFPARRAAGQNVVNALGHV</sequence>
<dbReference type="Proteomes" id="UP000525298">
    <property type="component" value="Unassembled WGS sequence"/>
</dbReference>
<evidence type="ECO:0000313" key="9">
    <source>
        <dbReference type="EMBL" id="MBA2881867.1"/>
    </source>
</evidence>
<evidence type="ECO:0000256" key="6">
    <source>
        <dbReference type="ARBA" id="ARBA00023136"/>
    </source>
</evidence>
<feature type="transmembrane region" description="Helical" evidence="7">
    <location>
        <begin position="323"/>
        <end position="354"/>
    </location>
</feature>
<comment type="similarity">
    <text evidence="2">Belongs to the ABC-4 integral membrane protein family. LolC/E subfamily.</text>
</comment>
<keyword evidence="5 7" id="KW-1133">Transmembrane helix</keyword>
<dbReference type="Pfam" id="PF02687">
    <property type="entry name" value="FtsX"/>
    <property type="match status" value="1"/>
</dbReference>
<dbReference type="EMBL" id="JACDUS010000005">
    <property type="protein sequence ID" value="MBA2881867.1"/>
    <property type="molecule type" value="Genomic_DNA"/>
</dbReference>
<protein>
    <submittedName>
        <fullName evidence="9">Putative ABC transport system permease protein</fullName>
    </submittedName>
</protein>
<feature type="transmembrane region" description="Helical" evidence="7">
    <location>
        <begin position="374"/>
        <end position="395"/>
    </location>
</feature>
<accession>A0A7W0HL32</accession>
<dbReference type="GO" id="GO:0098797">
    <property type="term" value="C:plasma membrane protein complex"/>
    <property type="evidence" value="ECO:0007669"/>
    <property type="project" value="TreeGrafter"/>
</dbReference>
<evidence type="ECO:0000313" key="10">
    <source>
        <dbReference type="Proteomes" id="UP000525298"/>
    </source>
</evidence>
<gene>
    <name evidence="9" type="ORF">HNR65_002198</name>
</gene>
<comment type="caution">
    <text evidence="9">The sequence shown here is derived from an EMBL/GenBank/DDBJ whole genome shotgun (WGS) entry which is preliminary data.</text>
</comment>
<name>A0A7W0HL32_9BACT</name>
<keyword evidence="4 7" id="KW-0812">Transmembrane</keyword>
<evidence type="ECO:0000256" key="1">
    <source>
        <dbReference type="ARBA" id="ARBA00004651"/>
    </source>
</evidence>
<feature type="transmembrane region" description="Helical" evidence="7">
    <location>
        <begin position="20"/>
        <end position="40"/>
    </location>
</feature>
<dbReference type="AlphaFoldDB" id="A0A7W0HL32"/>
<keyword evidence="6 7" id="KW-0472">Membrane</keyword>
<dbReference type="RefSeq" id="WP_181551511.1">
    <property type="nucleotide sequence ID" value="NZ_JACDUS010000005.1"/>
</dbReference>
<organism evidence="9 10">
    <name type="scientific">Desulfosalsimonas propionicica</name>
    <dbReference type="NCBI Taxonomy" id="332175"/>
    <lineage>
        <taxon>Bacteria</taxon>
        <taxon>Pseudomonadati</taxon>
        <taxon>Thermodesulfobacteriota</taxon>
        <taxon>Desulfobacteria</taxon>
        <taxon>Desulfobacterales</taxon>
        <taxon>Desulfosalsimonadaceae</taxon>
        <taxon>Desulfosalsimonas</taxon>
    </lineage>
</organism>
<feature type="domain" description="ABC3 transporter permease C-terminal" evidence="8">
    <location>
        <begin position="280"/>
        <end position="404"/>
    </location>
</feature>
<dbReference type="InterPro" id="IPR051447">
    <property type="entry name" value="Lipoprotein-release_system"/>
</dbReference>
<dbReference type="PANTHER" id="PTHR30489">
    <property type="entry name" value="LIPOPROTEIN-RELEASING SYSTEM TRANSMEMBRANE PROTEIN LOLE"/>
    <property type="match status" value="1"/>
</dbReference>
<comment type="subcellular location">
    <subcellularLocation>
        <location evidence="1">Cell membrane</location>
        <topology evidence="1">Multi-pass membrane protein</topology>
    </subcellularLocation>
</comment>